<dbReference type="SUPFAM" id="SSF50118">
    <property type="entry name" value="Cell growth inhibitor/plasmid maintenance toxic component"/>
    <property type="match status" value="1"/>
</dbReference>
<proteinExistence type="predicted"/>
<evidence type="ECO:0000313" key="3">
    <source>
        <dbReference type="Proteomes" id="UP000199529"/>
    </source>
</evidence>
<dbReference type="AlphaFoldDB" id="A0A1H3PWQ0"/>
<dbReference type="STRING" id="418495.SAMN05216215_104430"/>
<dbReference type="RefSeq" id="WP_093273662.1">
    <property type="nucleotide sequence ID" value="NZ_FNOK01000044.1"/>
</dbReference>
<keyword evidence="3" id="KW-1185">Reference proteome</keyword>
<evidence type="ECO:0000313" key="2">
    <source>
        <dbReference type="EMBL" id="SDZ05255.1"/>
    </source>
</evidence>
<accession>A0A1H3PWQ0</accession>
<gene>
    <name evidence="2" type="ORF">SAMN05216215_104430</name>
</gene>
<protein>
    <recommendedName>
        <fullName evidence="1">DUF1918 domain-containing protein</fullName>
    </recommendedName>
</protein>
<dbReference type="OrthoDB" id="4828144at2"/>
<dbReference type="Proteomes" id="UP000199529">
    <property type="component" value="Unassembled WGS sequence"/>
</dbReference>
<evidence type="ECO:0000259" key="1">
    <source>
        <dbReference type="Pfam" id="PF08940"/>
    </source>
</evidence>
<organism evidence="2 3">
    <name type="scientific">Saccharopolyspora shandongensis</name>
    <dbReference type="NCBI Taxonomy" id="418495"/>
    <lineage>
        <taxon>Bacteria</taxon>
        <taxon>Bacillati</taxon>
        <taxon>Actinomycetota</taxon>
        <taxon>Actinomycetes</taxon>
        <taxon>Pseudonocardiales</taxon>
        <taxon>Pseudonocardiaceae</taxon>
        <taxon>Saccharopolyspora</taxon>
    </lineage>
</organism>
<dbReference type="Gene3D" id="2.30.30.440">
    <property type="entry name" value="Domain of unknown function DUF1918"/>
    <property type="match status" value="1"/>
</dbReference>
<sequence length="66" mass="7266">MKAAVGDRLHVHSRHVDEADQVAEILEVRGEDGAPPYKVRFKDGHEGLVYPGGDCSIETPRPREGD</sequence>
<dbReference type="InterPro" id="IPR015035">
    <property type="entry name" value="DUF1918"/>
</dbReference>
<name>A0A1H3PWQ0_9PSEU</name>
<reference evidence="3" key="1">
    <citation type="submission" date="2016-10" db="EMBL/GenBank/DDBJ databases">
        <authorList>
            <person name="Varghese N."/>
            <person name="Submissions S."/>
        </authorList>
    </citation>
    <scope>NUCLEOTIDE SEQUENCE [LARGE SCALE GENOMIC DNA]</scope>
    <source>
        <strain evidence="3">CGMCC 4.3530</strain>
    </source>
</reference>
<dbReference type="Pfam" id="PF08940">
    <property type="entry name" value="DUF1918"/>
    <property type="match status" value="1"/>
</dbReference>
<dbReference type="EMBL" id="FNOK01000044">
    <property type="protein sequence ID" value="SDZ05255.1"/>
    <property type="molecule type" value="Genomic_DNA"/>
</dbReference>
<feature type="domain" description="DUF1918" evidence="1">
    <location>
        <begin position="1"/>
        <end position="57"/>
    </location>
</feature>